<protein>
    <recommendedName>
        <fullName evidence="3">Transposase</fullName>
    </recommendedName>
</protein>
<accession>A0AAX1C6X1</accession>
<organism evidence="1 2">
    <name type="scientific">Dickeya dianthicola</name>
    <dbReference type="NCBI Taxonomy" id="204039"/>
    <lineage>
        <taxon>Bacteria</taxon>
        <taxon>Pseudomonadati</taxon>
        <taxon>Pseudomonadota</taxon>
        <taxon>Gammaproteobacteria</taxon>
        <taxon>Enterobacterales</taxon>
        <taxon>Pectobacteriaceae</taxon>
        <taxon>Dickeya</taxon>
    </lineage>
</organism>
<evidence type="ECO:0000313" key="2">
    <source>
        <dbReference type="Proteomes" id="UP000245055"/>
    </source>
</evidence>
<gene>
    <name evidence="1" type="ORF">DF213_09255</name>
</gene>
<evidence type="ECO:0008006" key="3">
    <source>
        <dbReference type="Google" id="ProtNLM"/>
    </source>
</evidence>
<name>A0AAX1C6X1_9GAMM</name>
<evidence type="ECO:0000313" key="1">
    <source>
        <dbReference type="EMBL" id="PWD73841.1"/>
    </source>
</evidence>
<dbReference type="AlphaFoldDB" id="A0AAX1C6X1"/>
<reference evidence="1 2" key="1">
    <citation type="submission" date="2018-05" db="EMBL/GenBank/DDBJ databases">
        <title>Genomic diversity of pathogens causing Blackleg of Potato in Pakistan.</title>
        <authorList>
            <person name="Sarfraz S."/>
            <person name="Riaz K."/>
            <person name="Oulghazi S."/>
            <person name="Cigna J."/>
            <person name="Sahi S.T."/>
            <person name="Khan S.H."/>
            <person name="Hameed A."/>
            <person name="Faure D."/>
        </authorList>
    </citation>
    <scope>NUCLEOTIDE SEQUENCE [LARGE SCALE GENOMIC DNA]</scope>
    <source>
        <strain evidence="1 2">SS70</strain>
    </source>
</reference>
<dbReference type="Proteomes" id="UP000245055">
    <property type="component" value="Unassembled WGS sequence"/>
</dbReference>
<sequence length="67" mass="7616">MTKPAPTNKKPRKQHTPEFRDDALKLAEWLGRAPHRCRSGRKAARPYGWPYLRRVEGGRGSDQCGNG</sequence>
<proteinExistence type="predicted"/>
<comment type="caution">
    <text evidence="1">The sequence shown here is derived from an EMBL/GenBank/DDBJ whole genome shotgun (WGS) entry which is preliminary data.</text>
</comment>
<dbReference type="EMBL" id="QESZ01000012">
    <property type="protein sequence ID" value="PWD73841.1"/>
    <property type="molecule type" value="Genomic_DNA"/>
</dbReference>